<feature type="compositionally biased region" description="Low complexity" evidence="1">
    <location>
        <begin position="12"/>
        <end position="26"/>
    </location>
</feature>
<feature type="compositionally biased region" description="Gly residues" evidence="1">
    <location>
        <begin position="112"/>
        <end position="122"/>
    </location>
</feature>
<dbReference type="EMBL" id="GG697346">
    <property type="protein sequence ID" value="EFQ29886.1"/>
    <property type="molecule type" value="Genomic_DNA"/>
</dbReference>
<accession>E3QG51</accession>
<dbReference type="RefSeq" id="XP_008093906.1">
    <property type="nucleotide sequence ID" value="XM_008095715.1"/>
</dbReference>
<evidence type="ECO:0000313" key="3">
    <source>
        <dbReference type="Proteomes" id="UP000008782"/>
    </source>
</evidence>
<dbReference type="VEuPathDB" id="FungiDB:GLRG_05030"/>
<gene>
    <name evidence="2" type="ORF">GLRG_05030</name>
</gene>
<keyword evidence="3" id="KW-1185">Reference proteome</keyword>
<dbReference type="STRING" id="645133.E3QG51"/>
<feature type="region of interest" description="Disordered" evidence="1">
    <location>
        <begin position="102"/>
        <end position="131"/>
    </location>
</feature>
<sequence length="131" mass="13099">MSDENCVFGGDAEPAAMPAPSRRMPSQSSAASQQTYPPSIRPTSPSSIAPKKLEKNIADDVANASKPVTALKFDASTDIPAASEVPKDDAVAAKAESVISQSLSAAESKNNGGNGKGNGQGKVSGAVGNAA</sequence>
<evidence type="ECO:0000313" key="2">
    <source>
        <dbReference type="EMBL" id="EFQ29886.1"/>
    </source>
</evidence>
<feature type="compositionally biased region" description="Polar residues" evidence="1">
    <location>
        <begin position="27"/>
        <end position="36"/>
    </location>
</feature>
<name>E3QG51_COLGM</name>
<evidence type="ECO:0000256" key="1">
    <source>
        <dbReference type="SAM" id="MobiDB-lite"/>
    </source>
</evidence>
<feature type="compositionally biased region" description="Low complexity" evidence="1">
    <location>
        <begin position="37"/>
        <end position="50"/>
    </location>
</feature>
<organism evidence="3">
    <name type="scientific">Colletotrichum graminicola (strain M1.001 / M2 / FGSC 10212)</name>
    <name type="common">Maize anthracnose fungus</name>
    <name type="synonym">Glomerella graminicola</name>
    <dbReference type="NCBI Taxonomy" id="645133"/>
    <lineage>
        <taxon>Eukaryota</taxon>
        <taxon>Fungi</taxon>
        <taxon>Dikarya</taxon>
        <taxon>Ascomycota</taxon>
        <taxon>Pezizomycotina</taxon>
        <taxon>Sordariomycetes</taxon>
        <taxon>Hypocreomycetidae</taxon>
        <taxon>Glomerellales</taxon>
        <taxon>Glomerellaceae</taxon>
        <taxon>Colletotrichum</taxon>
        <taxon>Colletotrichum graminicola species complex</taxon>
    </lineage>
</organism>
<dbReference type="AlphaFoldDB" id="E3QG51"/>
<proteinExistence type="predicted"/>
<dbReference type="Proteomes" id="UP000008782">
    <property type="component" value="Unassembled WGS sequence"/>
</dbReference>
<reference evidence="3" key="1">
    <citation type="journal article" date="2012" name="Nat. Genet.">
        <title>Lifestyle transitions in plant pathogenic Colletotrichum fungi deciphered by genome and transcriptome analyses.</title>
        <authorList>
            <person name="O'Connell R.J."/>
            <person name="Thon M.R."/>
            <person name="Hacquard S."/>
            <person name="Amyotte S.G."/>
            <person name="Kleemann J."/>
            <person name="Torres M.F."/>
            <person name="Damm U."/>
            <person name="Buiate E.A."/>
            <person name="Epstein L."/>
            <person name="Alkan N."/>
            <person name="Altmueller J."/>
            <person name="Alvarado-Balderrama L."/>
            <person name="Bauser C.A."/>
            <person name="Becker C."/>
            <person name="Birren B.W."/>
            <person name="Chen Z."/>
            <person name="Choi J."/>
            <person name="Crouch J.A."/>
            <person name="Duvick J.P."/>
            <person name="Farman M.A."/>
            <person name="Gan P."/>
            <person name="Heiman D."/>
            <person name="Henrissat B."/>
            <person name="Howard R.J."/>
            <person name="Kabbage M."/>
            <person name="Koch C."/>
            <person name="Kracher B."/>
            <person name="Kubo Y."/>
            <person name="Law A.D."/>
            <person name="Lebrun M.-H."/>
            <person name="Lee Y.-H."/>
            <person name="Miyara I."/>
            <person name="Moore N."/>
            <person name="Neumann U."/>
            <person name="Nordstroem K."/>
            <person name="Panaccione D.G."/>
            <person name="Panstruga R."/>
            <person name="Place M."/>
            <person name="Proctor R.H."/>
            <person name="Prusky D."/>
            <person name="Rech G."/>
            <person name="Reinhardt R."/>
            <person name="Rollins J.A."/>
            <person name="Rounsley S."/>
            <person name="Schardl C.L."/>
            <person name="Schwartz D.C."/>
            <person name="Shenoy N."/>
            <person name="Shirasu K."/>
            <person name="Sikhakolli U.R."/>
            <person name="Stueber K."/>
            <person name="Sukno S.A."/>
            <person name="Sweigard J.A."/>
            <person name="Takano Y."/>
            <person name="Takahara H."/>
            <person name="Trail F."/>
            <person name="van der Does H.C."/>
            <person name="Voll L.M."/>
            <person name="Will I."/>
            <person name="Young S."/>
            <person name="Zeng Q."/>
            <person name="Zhang J."/>
            <person name="Zhou S."/>
            <person name="Dickman M.B."/>
            <person name="Schulze-Lefert P."/>
            <person name="Ver Loren van Themaat E."/>
            <person name="Ma L.-J."/>
            <person name="Vaillancourt L.J."/>
        </authorList>
    </citation>
    <scope>NUCLEOTIDE SEQUENCE [LARGE SCALE GENOMIC DNA]</scope>
    <source>
        <strain evidence="3">M1.001 / M2 / FGSC 10212</strain>
    </source>
</reference>
<dbReference type="GeneID" id="24410395"/>
<feature type="region of interest" description="Disordered" evidence="1">
    <location>
        <begin position="1"/>
        <end position="52"/>
    </location>
</feature>
<dbReference type="HOGENOM" id="CLU_1927442_0_0_1"/>
<protein>
    <submittedName>
        <fullName evidence="2">Uncharacterized protein</fullName>
    </submittedName>
</protein>